<dbReference type="Proteomes" id="UP000282654">
    <property type="component" value="Unassembled WGS sequence"/>
</dbReference>
<organism evidence="1 2">
    <name type="scientific">Thermodesulfitimonas autotrophica</name>
    <dbReference type="NCBI Taxonomy" id="1894989"/>
    <lineage>
        <taxon>Bacteria</taxon>
        <taxon>Bacillati</taxon>
        <taxon>Bacillota</taxon>
        <taxon>Clostridia</taxon>
        <taxon>Thermoanaerobacterales</taxon>
        <taxon>Thermoanaerobacteraceae</taxon>
        <taxon>Thermodesulfitimonas</taxon>
    </lineage>
</organism>
<dbReference type="EMBL" id="RKRE01000001">
    <property type="protein sequence ID" value="RPF49652.1"/>
    <property type="molecule type" value="Genomic_DNA"/>
</dbReference>
<dbReference type="RefSeq" id="WP_123927446.1">
    <property type="nucleotide sequence ID" value="NZ_RKRE01000001.1"/>
</dbReference>
<accession>A0A3N5BPV1</accession>
<dbReference type="InterPro" id="IPR009229">
    <property type="entry name" value="AgrD"/>
</dbReference>
<proteinExistence type="predicted"/>
<evidence type="ECO:0000313" key="2">
    <source>
        <dbReference type="Proteomes" id="UP000282654"/>
    </source>
</evidence>
<gene>
    <name evidence="1" type="ORF">EDD75_0472</name>
</gene>
<protein>
    <submittedName>
        <fullName evidence="1">Cyclic lactone autoinducer peptide</fullName>
    </submittedName>
</protein>
<reference evidence="1 2" key="1">
    <citation type="submission" date="2018-11" db="EMBL/GenBank/DDBJ databases">
        <title>Genomic Encyclopedia of Type Strains, Phase IV (KMG-IV): sequencing the most valuable type-strain genomes for metagenomic binning, comparative biology and taxonomic classification.</title>
        <authorList>
            <person name="Goeker M."/>
        </authorList>
    </citation>
    <scope>NUCLEOTIDE SEQUENCE [LARGE SCALE GENOMIC DNA]</scope>
    <source>
        <strain evidence="1 2">DSM 102936</strain>
    </source>
</reference>
<dbReference type="AlphaFoldDB" id="A0A3N5BPV1"/>
<keyword evidence="2" id="KW-1185">Reference proteome</keyword>
<comment type="caution">
    <text evidence="1">The sequence shown here is derived from an EMBL/GenBank/DDBJ whole genome shotgun (WGS) entry which is preliminary data.</text>
</comment>
<sequence length="48" mass="5339">MKRLLHRLLPALFSVLVAAAFAGVKPTCSWGFLYQPEVPEALRNKVEA</sequence>
<name>A0A3N5BPV1_9THEO</name>
<dbReference type="NCBIfam" id="TIGR04223">
    <property type="entry name" value="quorum_AgrD"/>
    <property type="match status" value="1"/>
</dbReference>
<evidence type="ECO:0000313" key="1">
    <source>
        <dbReference type="EMBL" id="RPF49652.1"/>
    </source>
</evidence>